<dbReference type="Gene3D" id="3.60.21.10">
    <property type="match status" value="1"/>
</dbReference>
<dbReference type="Proteomes" id="UP000049983">
    <property type="component" value="Unassembled WGS sequence"/>
</dbReference>
<dbReference type="InterPro" id="IPR029052">
    <property type="entry name" value="Metallo-depent_PP-like"/>
</dbReference>
<organism evidence="2 3">
    <name type="scientific">Roseibium album</name>
    <dbReference type="NCBI Taxonomy" id="311410"/>
    <lineage>
        <taxon>Bacteria</taxon>
        <taxon>Pseudomonadati</taxon>
        <taxon>Pseudomonadota</taxon>
        <taxon>Alphaproteobacteria</taxon>
        <taxon>Hyphomicrobiales</taxon>
        <taxon>Stappiaceae</taxon>
        <taxon>Roseibium</taxon>
    </lineage>
</organism>
<evidence type="ECO:0000313" key="2">
    <source>
        <dbReference type="EMBL" id="CTQ74001.1"/>
    </source>
</evidence>
<keyword evidence="3" id="KW-1185">Reference proteome</keyword>
<accession>A0A0M6ZVJ1</accession>
<dbReference type="InterPro" id="IPR052963">
    <property type="entry name" value="Pantetheine_PDE"/>
</dbReference>
<dbReference type="RefSeq" id="WP_055112012.1">
    <property type="nucleotide sequence ID" value="NZ_CXWA01000005.1"/>
</dbReference>
<gene>
    <name evidence="2" type="ORF">LA5096_03878</name>
</gene>
<proteinExistence type="predicted"/>
<evidence type="ECO:0000313" key="3">
    <source>
        <dbReference type="Proteomes" id="UP000049983"/>
    </source>
</evidence>
<feature type="domain" description="Calcineurin-like phosphoesterase" evidence="1">
    <location>
        <begin position="1"/>
        <end position="235"/>
    </location>
</feature>
<protein>
    <submittedName>
        <fullName evidence="2">Putative phosphoesterase</fullName>
    </submittedName>
</protein>
<dbReference type="GeneID" id="97671206"/>
<name>A0A0M6ZVJ1_9HYPH</name>
<reference evidence="3" key="1">
    <citation type="submission" date="2015-07" db="EMBL/GenBank/DDBJ databases">
        <authorList>
            <person name="Rodrigo-Torres Lidia"/>
            <person name="Arahal R.David."/>
        </authorList>
    </citation>
    <scope>NUCLEOTIDE SEQUENCE [LARGE SCALE GENOMIC DNA]</scope>
    <source>
        <strain evidence="3">CECT 5096</strain>
    </source>
</reference>
<dbReference type="CDD" id="cd00838">
    <property type="entry name" value="MPP_superfamily"/>
    <property type="match status" value="1"/>
</dbReference>
<dbReference type="SUPFAM" id="SSF56300">
    <property type="entry name" value="Metallo-dependent phosphatases"/>
    <property type="match status" value="1"/>
</dbReference>
<dbReference type="PANTHER" id="PTHR36492">
    <property type="match status" value="1"/>
</dbReference>
<dbReference type="InterPro" id="IPR004843">
    <property type="entry name" value="Calcineurin-like_PHP"/>
</dbReference>
<dbReference type="AlphaFoldDB" id="A0A0M6ZVJ1"/>
<dbReference type="Pfam" id="PF00149">
    <property type="entry name" value="Metallophos"/>
    <property type="match status" value="1"/>
</dbReference>
<evidence type="ECO:0000259" key="1">
    <source>
        <dbReference type="Pfam" id="PF00149"/>
    </source>
</evidence>
<dbReference type="STRING" id="311410.LA5095_00738"/>
<sequence>MKLRAISDLHLASPSNREALDELQTAPDDWLIVAGDIAERFEHIKFAFEVFERKFAKVFWVPGNHDLWAIPEERDQPALAGEARYLALVELARQYGIHTPEDPYETWNGPGGAHVVAPLFLLYDYSFRPQDIKRDDVVAWARAQNSVCADETFLDPAPWDSREDWCASRCRETELRLQEVPDGMPTILINHYPLRRDLIHIPRIPRFTPWCGTVRTEDWHQRFNAKVVVSGHLHTRRTDWRDDTRFEEVSLGYPKQWDRRLGIEAYLRDILPGE</sequence>
<dbReference type="EMBL" id="CXWC01000011">
    <property type="protein sequence ID" value="CTQ74001.1"/>
    <property type="molecule type" value="Genomic_DNA"/>
</dbReference>
<dbReference type="PANTHER" id="PTHR36492:SF2">
    <property type="entry name" value="[ACYL-CARRIER-PROTEIN] PHOSPHODIESTERASE PPTH"/>
    <property type="match status" value="1"/>
</dbReference>
<dbReference type="OrthoDB" id="9013891at2"/>
<dbReference type="GO" id="GO:0016787">
    <property type="term" value="F:hydrolase activity"/>
    <property type="evidence" value="ECO:0007669"/>
    <property type="project" value="InterPro"/>
</dbReference>